<dbReference type="PANTHER" id="PTHR30332">
    <property type="entry name" value="PROBABLE GENERAL SECRETION PATHWAY PROTEIN D"/>
    <property type="match status" value="1"/>
</dbReference>
<dbReference type="GO" id="GO:0015627">
    <property type="term" value="C:type II protein secretion system complex"/>
    <property type="evidence" value="ECO:0007669"/>
    <property type="project" value="TreeGrafter"/>
</dbReference>
<dbReference type="GO" id="GO:0016020">
    <property type="term" value="C:membrane"/>
    <property type="evidence" value="ECO:0007669"/>
    <property type="project" value="UniProtKB-SubCell"/>
</dbReference>
<feature type="region of interest" description="Disordered" evidence="5">
    <location>
        <begin position="2247"/>
        <end position="2269"/>
    </location>
</feature>
<dbReference type="Pfam" id="PF03958">
    <property type="entry name" value="Secretin_N"/>
    <property type="match status" value="9"/>
</dbReference>
<keyword evidence="9" id="KW-1185">Reference proteome</keyword>
<feature type="domain" description="NolW-like" evidence="7">
    <location>
        <begin position="1999"/>
        <end position="2057"/>
    </location>
</feature>
<keyword evidence="4" id="KW-0175">Coiled coil</keyword>
<feature type="domain" description="NolW-like" evidence="7">
    <location>
        <begin position="1810"/>
        <end position="1864"/>
    </location>
</feature>
<dbReference type="PANTHER" id="PTHR30332:SF24">
    <property type="entry name" value="SECRETIN GSPD-RELATED"/>
    <property type="match status" value="1"/>
</dbReference>
<comment type="caution">
    <text evidence="8">The sequence shown here is derived from an EMBL/GenBank/DDBJ whole genome shotgun (WGS) entry which is preliminary data.</text>
</comment>
<evidence type="ECO:0000256" key="3">
    <source>
        <dbReference type="ARBA" id="ARBA00023136"/>
    </source>
</evidence>
<evidence type="ECO:0000256" key="2">
    <source>
        <dbReference type="ARBA" id="ARBA00022729"/>
    </source>
</evidence>
<feature type="domain" description="NolW-like" evidence="7">
    <location>
        <begin position="1686"/>
        <end position="1740"/>
    </location>
</feature>
<evidence type="ECO:0000256" key="4">
    <source>
        <dbReference type="SAM" id="Coils"/>
    </source>
</evidence>
<feature type="domain" description="NolW-like" evidence="7">
    <location>
        <begin position="1312"/>
        <end position="1370"/>
    </location>
</feature>
<feature type="domain" description="NolW-like" evidence="7">
    <location>
        <begin position="1934"/>
        <end position="1988"/>
    </location>
</feature>
<feature type="signal peptide" evidence="6">
    <location>
        <begin position="1"/>
        <end position="25"/>
    </location>
</feature>
<evidence type="ECO:0000313" key="9">
    <source>
        <dbReference type="Proteomes" id="UP000315471"/>
    </source>
</evidence>
<name>A0A5C6EC49_9BACT</name>
<feature type="domain" description="NolW-like" evidence="7">
    <location>
        <begin position="2342"/>
        <end position="2410"/>
    </location>
</feature>
<organism evidence="8 9">
    <name type="scientific">Novipirellula aureliae</name>
    <dbReference type="NCBI Taxonomy" id="2527966"/>
    <lineage>
        <taxon>Bacteria</taxon>
        <taxon>Pseudomonadati</taxon>
        <taxon>Planctomycetota</taxon>
        <taxon>Planctomycetia</taxon>
        <taxon>Pirellulales</taxon>
        <taxon>Pirellulaceae</taxon>
        <taxon>Novipirellula</taxon>
    </lineage>
</organism>
<evidence type="ECO:0000256" key="6">
    <source>
        <dbReference type="SAM" id="SignalP"/>
    </source>
</evidence>
<dbReference type="GO" id="GO:0009306">
    <property type="term" value="P:protein secretion"/>
    <property type="evidence" value="ECO:0007669"/>
    <property type="project" value="TreeGrafter"/>
</dbReference>
<sequence length="2556" mass="277616" precursor="true">MFAFKNLLRLVFLPLLLQPSSLFLAKMALGQPPQPATSNSNAEKVAPPTGDYNRLIHPQVADELGLSDQQRAAIQSLLAERTEWMVSDEAGDETAENARSAKIDDLNQQIRNVLTDAQVEAWSNQTPSMKLRFQFREQPWGDVLQWFASQEGLTLVMNQVPPGTFTYTDTRSYSAAEAIDLLNSVLLTHGYTLVRREKMLTVFQLSNSIPIELVPRVQLEELPSRGRFELISVLFSLGNRPVDAVMKEVQPYLGSFGRAIPLPQSKQLLVIETAGKMDTINVLINTVPEPKAAEKPVGRKESPAPVFAAYALGDLDPQVVLETVKELVGSKRVAVDAKTRLLTAYVEPGQQTAIQSAIEKMRESLSVAPASVSVGYPLRSGDEKQIREQVTAIAPRAIVSVDKKASRVFITAPPADQQRIAEAFKAMGIASIDEQVAVKAFQVEPAQAPTISAALQNMIPSAQVVGNRSLGTLVVRGSDQEIALAEQVIDRWRGTGVESGSTLHAFKLPRTGTAAWLSTVAKIVPQAKIWLDADAKQLILLGTAEEKTRLETMLPQLLTALPSPPDRLLKTYSLTASELERWTQLQPVLAEKFPSIRPIIRKKGEDGSAEMLVWGTAENQAEVAEALEQVKQTTPETKLKWPKIYDFGKRDPALFSELLQTRFPGIRVTIDAASNRLTVWAEQETHGHVAELLAQVTDELPTVPDLILKTYRLEGRTPGELQKLLSPVLASIAATQSRGKFKPVGTMTIDDAARRLMIMATEEAHERIEEFVQELGKPTPPEQELILLAYRLEEAVAADVKTLIDRTVEGVTVVADDRRNQLVVTATLAQHGRIKTLISEMDRPGSKFASEEIRAYELLDLKANTILRTLQSMWPQMKLSADVPSNRIVASGNADDHESLKMSIERLNMAPSGEAMHVETYDVPMGDLRTLPTVLSQIAPQAVISSDTVNRAIVVWANDEQHTRIAAAIEQLSETAEGRREIEIFEVPPERAAIIRSVVISLFPTATVGADAATGQLTVLASSDIQLKISELLEKTKRASEAGSRLEPRLYEAFESIRTAFTSVLKTTVPRATVVTTGSNDPNKIMILASPDDHERVATLLTKLSEETGPAADVIVQAYELNESDPIAFSTMLSERHPNAKVLSGARTNRFVIATSKDDHAAIQETIEELENAFAKAGQQDLRVYQIRKDLTQQAVAGVKSVVPRARLMPSHDPERIVLLASPVEHAKYEKWLLQLQEQVPEPTETTSEVYPLDYGDPTGAVRVLQTLLPKVVFAADKLGKSIAATATEEDHETIKAFVQQYDDRQMDDAETKVFQLGDVNATSMSQAVMQMAPTARVTPDRVSNRLVVTAPKDILERVTRAIESMESDPSKRKTTKNYELEGSNANSLRAALQTSYPRATIAADNTSNSLIVSATDEEQEEIAKLVDSMNSGGRRVTRSYQLESGNAYAMRSAVLASFPKTSIGADSASNCLIVSGTEEEQTQIAELIQTINLDGLKTTKGYAIESGSAASMRSAVAASFPKATISADNVSNRLIASATVEDQTKIAAFVEDLNSGAKRTTESYVLENGDANAMRLTLQSTFPQASIGADRVNNCLIVSGTEEEHAQIAELIQSINSDGLKTTKGYAIESGSAASIRSAVAASFPKATISADNVGNRLIASATVEDQTKIAAFIEDLNSGAKRTTESYVLENGDANAMRLTLQSTFPQASIGADRVNNCLIVSGTEEEHAQIAELIQSINSDGLKTTKGYAIESGSAASIRSAVAASFPKATISADNVGNRLIASATVEDQTKIAAFVEDLNSGAKRTTESYVLENGDANAMRLTLQSTFPQASIGADRVNNCLIVSGTEEEHAQIAELIQSINSDGLKTTKGYAIESGSAASIRSAVAASFPKATISADNVGNRLIASATAEDQIKIAAFVEELNSGAKRTTESYVLENGDPNAMRLALQSTFPQASIGADRANNSLIVSATAEEHAEIATLVDQINSAPGRSEAMQAYSLAKASPQAVVAALQQAFGRGAGVGVSADEESGTVFVVGLPKQQEIAKQVIEQMDRVDPLTRDRRLKAFALSGIDGEEVADAVQSLFINARPEVEVRYDFYNDQLVVIGNAEQLQTVEETLAQFEPPDRELAIFPLQENDPNSVRDAVDALFADLPSKDTPTITIDEDRQQLLIRGTAQQMEEIRDLLGRLGETIQEPGMAASPRVPSNARVRTIVVGRDSKSLLEQLQKVWPSLRKNPLRVIRSENSDAPDIPPRRTDGVLNRGAGLDGQPNVTLVAEPASEDPPFSSEIEPPAVLILPRDGRWVIASEDSEALEMLTKLMEVAVSPPMMPVAESGNLSIYVLQHGNADDLESILENLFRQNRGSNSRFSSTSSETRIVADTRINALIVQGSRADRGVIEDLLAVLDSSEFVDALQLATPQLIPIRHTAAERVEELLRTVYSSQLSQGSKRPQISIPEGVSQEVASMLEQINAEASGPLLTLSVDEISNSIVMRAPPELSSEIRTFIEQVDRQADTNRTGRMRIIQLQQTNAGQIERALQLMRGQNDGGRGGRR</sequence>
<dbReference type="RefSeq" id="WP_146598615.1">
    <property type="nucleotide sequence ID" value="NZ_SJPY01000001.1"/>
</dbReference>
<dbReference type="InterPro" id="IPR038591">
    <property type="entry name" value="NolW-like_sf"/>
</dbReference>
<dbReference type="EMBL" id="SJPY01000001">
    <property type="protein sequence ID" value="TWU46014.1"/>
    <property type="molecule type" value="Genomic_DNA"/>
</dbReference>
<keyword evidence="2 6" id="KW-0732">Signal</keyword>
<gene>
    <name evidence="8" type="ORF">Q31b_11920</name>
</gene>
<evidence type="ECO:0000256" key="5">
    <source>
        <dbReference type="SAM" id="MobiDB-lite"/>
    </source>
</evidence>
<dbReference type="InterPro" id="IPR050810">
    <property type="entry name" value="Bact_Secretion_Sys_Channel"/>
</dbReference>
<dbReference type="Proteomes" id="UP000315471">
    <property type="component" value="Unassembled WGS sequence"/>
</dbReference>
<feature type="coiled-coil region" evidence="4">
    <location>
        <begin position="1153"/>
        <end position="1180"/>
    </location>
</feature>
<evidence type="ECO:0000259" key="7">
    <source>
        <dbReference type="Pfam" id="PF03958"/>
    </source>
</evidence>
<dbReference type="InterPro" id="IPR005644">
    <property type="entry name" value="NolW-like"/>
</dbReference>
<proteinExistence type="predicted"/>
<evidence type="ECO:0000256" key="1">
    <source>
        <dbReference type="ARBA" id="ARBA00004370"/>
    </source>
</evidence>
<accession>A0A5C6EC49</accession>
<feature type="domain" description="NolW-like" evidence="7">
    <location>
        <begin position="790"/>
        <end position="846"/>
    </location>
</feature>
<evidence type="ECO:0000313" key="8">
    <source>
        <dbReference type="EMBL" id="TWU46014.1"/>
    </source>
</evidence>
<dbReference type="OrthoDB" id="221929at2"/>
<feature type="domain" description="NolW-like" evidence="7">
    <location>
        <begin position="1562"/>
        <end position="1616"/>
    </location>
</feature>
<keyword evidence="3" id="KW-0472">Membrane</keyword>
<feature type="domain" description="NolW-like" evidence="7">
    <location>
        <begin position="2423"/>
        <end position="2516"/>
    </location>
</feature>
<comment type="subcellular location">
    <subcellularLocation>
        <location evidence="1">Membrane</location>
    </subcellularLocation>
</comment>
<dbReference type="Gene3D" id="3.30.1370.120">
    <property type="match status" value="10"/>
</dbReference>
<protein>
    <submittedName>
        <fullName evidence="8">Bacterial type II/III secretion system short domain protein</fullName>
    </submittedName>
</protein>
<feature type="chain" id="PRO_5022917970" evidence="6">
    <location>
        <begin position="26"/>
        <end position="2556"/>
    </location>
</feature>
<reference evidence="8 9" key="1">
    <citation type="submission" date="2019-02" db="EMBL/GenBank/DDBJ databases">
        <title>Deep-cultivation of Planctomycetes and their phenomic and genomic characterization uncovers novel biology.</title>
        <authorList>
            <person name="Wiegand S."/>
            <person name="Jogler M."/>
            <person name="Boedeker C."/>
            <person name="Pinto D."/>
            <person name="Vollmers J."/>
            <person name="Rivas-Marin E."/>
            <person name="Kohn T."/>
            <person name="Peeters S.H."/>
            <person name="Heuer A."/>
            <person name="Rast P."/>
            <person name="Oberbeckmann S."/>
            <person name="Bunk B."/>
            <person name="Jeske O."/>
            <person name="Meyerdierks A."/>
            <person name="Storesund J.E."/>
            <person name="Kallscheuer N."/>
            <person name="Luecker S."/>
            <person name="Lage O.M."/>
            <person name="Pohl T."/>
            <person name="Merkel B.J."/>
            <person name="Hornburger P."/>
            <person name="Mueller R.-W."/>
            <person name="Bruemmer F."/>
            <person name="Labrenz M."/>
            <person name="Spormann A.M."/>
            <person name="Op Den Camp H."/>
            <person name="Overmann J."/>
            <person name="Amann R."/>
            <person name="Jetten M.S.M."/>
            <person name="Mascher T."/>
            <person name="Medema M.H."/>
            <person name="Devos D.P."/>
            <person name="Kaster A.-K."/>
            <person name="Ovreas L."/>
            <person name="Rohde M."/>
            <person name="Galperin M.Y."/>
            <person name="Jogler C."/>
        </authorList>
    </citation>
    <scope>NUCLEOTIDE SEQUENCE [LARGE SCALE GENOMIC DNA]</scope>
    <source>
        <strain evidence="8 9">Q31b</strain>
    </source>
</reference>